<dbReference type="Proteomes" id="UP000277204">
    <property type="component" value="Unassembled WGS sequence"/>
</dbReference>
<organism evidence="1 2">
    <name type="scientific">Schistosoma margrebowiei</name>
    <dbReference type="NCBI Taxonomy" id="48269"/>
    <lineage>
        <taxon>Eukaryota</taxon>
        <taxon>Metazoa</taxon>
        <taxon>Spiralia</taxon>
        <taxon>Lophotrochozoa</taxon>
        <taxon>Platyhelminthes</taxon>
        <taxon>Trematoda</taxon>
        <taxon>Digenea</taxon>
        <taxon>Strigeidida</taxon>
        <taxon>Schistosomatoidea</taxon>
        <taxon>Schistosomatidae</taxon>
        <taxon>Schistosoma</taxon>
    </lineage>
</organism>
<reference evidence="1 2" key="1">
    <citation type="submission" date="2018-11" db="EMBL/GenBank/DDBJ databases">
        <authorList>
            <consortium name="Pathogen Informatics"/>
        </authorList>
    </citation>
    <scope>NUCLEOTIDE SEQUENCE [LARGE SCALE GENOMIC DNA]</scope>
    <source>
        <strain evidence="1 2">Zambia</strain>
    </source>
</reference>
<gene>
    <name evidence="1" type="ORF">SMRZ_LOCUS19078</name>
</gene>
<dbReference type="EMBL" id="UZAI01017850">
    <property type="protein sequence ID" value="VDP30346.1"/>
    <property type="molecule type" value="Genomic_DNA"/>
</dbReference>
<evidence type="ECO:0000313" key="1">
    <source>
        <dbReference type="EMBL" id="VDP30346.1"/>
    </source>
</evidence>
<protein>
    <submittedName>
        <fullName evidence="1">Uncharacterized protein</fullName>
    </submittedName>
</protein>
<sequence>MRRYNFVDARNQQKYVEDLVATAEKAVSEGNMRQLYDTTKKLARKYSKPERPVKDKKVPLWILKAILTMMEFTQARPRWKMRHSTSKPVNK</sequence>
<name>A0A183MSQ3_9TREM</name>
<evidence type="ECO:0000313" key="2">
    <source>
        <dbReference type="Proteomes" id="UP000277204"/>
    </source>
</evidence>
<keyword evidence="2" id="KW-1185">Reference proteome</keyword>
<proteinExistence type="predicted"/>
<dbReference type="AlphaFoldDB" id="A0A183MSQ3"/>
<accession>A0A183MSQ3</accession>